<evidence type="ECO:0000259" key="8">
    <source>
        <dbReference type="Pfam" id="PF08392"/>
    </source>
</evidence>
<dbReference type="EC" id="2.3.1.-" evidence="6"/>
<dbReference type="SUPFAM" id="SSF53901">
    <property type="entry name" value="Thiolase-like"/>
    <property type="match status" value="2"/>
</dbReference>
<feature type="transmembrane region" description="Helical" evidence="7">
    <location>
        <begin position="55"/>
        <end position="76"/>
    </location>
</feature>
<sequence length="484" mass="55020">MAIIDHNEVRQLEAEIKNNNSTIPKDGSVYFSIKVRPTLPDFLTSISLRYVKLGFGYLICRWFYILMIAPIVLLIFGAEIWKHIRQDLSTKCDLMDAFFLVGLFVLILCVYLYYLVPRSTYLLDFACYRPPDDLKISKVEFIELARKSGYFSEASIGYQRRVLKKCGIGDESYMPRIVFKPDHKITLNDGREEAAMVMFGAINELFAKTKIRPKDIGILVVNCGVLNTTPSLSSMVINHFKLRNNVQSFNIGGMGCSAGIIAIDMAKDLMKAYPGSYALVVSTEAVSYTWYKGDHLDKLFTNCFYRMGAAAMLLSSSRQHRWRAKYELHQLLRTHHGMLDKSFKSIRVEEDEEGRQGVCVSKDAIEALLLPVSQHNDFFSNQMKSKTVFEHICIVATSKKVLDEMQRRLGLGDEHMEASRKTLERFGNTSSSSVWYELAYLESTSKIKSGDRIWQIAFGSGIKCNSVIWKALKNVGSPIPSPWD</sequence>
<evidence type="ECO:0000256" key="2">
    <source>
        <dbReference type="ARBA" id="ARBA00005531"/>
    </source>
</evidence>
<protein>
    <recommendedName>
        <fullName evidence="6">3-ketoacyl-CoA synthase</fullName>
        <ecNumber evidence="6">2.3.1.-</ecNumber>
    </recommendedName>
</protein>
<evidence type="ECO:0000313" key="13">
    <source>
        <dbReference type="Proteomes" id="UP000583929"/>
    </source>
</evidence>
<organism evidence="10 12">
    <name type="scientific">Cannabis sativa</name>
    <name type="common">Hemp</name>
    <name type="synonym">Marijuana</name>
    <dbReference type="NCBI Taxonomy" id="3483"/>
    <lineage>
        <taxon>Eukaryota</taxon>
        <taxon>Viridiplantae</taxon>
        <taxon>Streptophyta</taxon>
        <taxon>Embryophyta</taxon>
        <taxon>Tracheophyta</taxon>
        <taxon>Spermatophyta</taxon>
        <taxon>Magnoliopsida</taxon>
        <taxon>eudicotyledons</taxon>
        <taxon>Gunneridae</taxon>
        <taxon>Pentapetalae</taxon>
        <taxon>rosids</taxon>
        <taxon>fabids</taxon>
        <taxon>Rosales</taxon>
        <taxon>Cannabaceae</taxon>
        <taxon>Cannabis</taxon>
    </lineage>
</organism>
<dbReference type="UniPathway" id="UPA00094"/>
<keyword evidence="3 6" id="KW-0808">Transferase</keyword>
<dbReference type="InterPro" id="IPR013601">
    <property type="entry name" value="FAE1_typ3_polyketide_synth"/>
</dbReference>
<dbReference type="PIRSF" id="PIRSF036417">
    <property type="entry name" value="3-ktacl-CoA_syn"/>
    <property type="match status" value="1"/>
</dbReference>
<evidence type="ECO:0000256" key="6">
    <source>
        <dbReference type="PIRNR" id="PIRNR036417"/>
    </source>
</evidence>
<reference evidence="12 13" key="1">
    <citation type="journal article" date="2020" name="bioRxiv">
        <title>Sequence and annotation of 42 cannabis genomes reveals extensive copy number variation in cannabinoid synthesis and pathogen resistance genes.</title>
        <authorList>
            <person name="Mckernan K.J."/>
            <person name="Helbert Y."/>
            <person name="Kane L.T."/>
            <person name="Ebling H."/>
            <person name="Zhang L."/>
            <person name="Liu B."/>
            <person name="Eaton Z."/>
            <person name="Mclaughlin S."/>
            <person name="Kingan S."/>
            <person name="Baybayan P."/>
            <person name="Concepcion G."/>
            <person name="Jordan M."/>
            <person name="Riva A."/>
            <person name="Barbazuk W."/>
            <person name="Harkins T."/>
        </authorList>
    </citation>
    <scope>NUCLEOTIDE SEQUENCE [LARGE SCALE GENOMIC DNA]</scope>
    <source>
        <strain evidence="12 13">cv. Jamaican Lion 4</strain>
        <strain evidence="11">Father</strain>
        <strain evidence="10">Mother</strain>
        <tissue evidence="10">Leaf</tissue>
    </source>
</reference>
<feature type="domain" description="Beta-ketoacyl-[acyl-carrier-protein] synthase III C-terminal" evidence="9">
    <location>
        <begin position="390"/>
        <end position="470"/>
    </location>
</feature>
<dbReference type="CDD" id="cd00831">
    <property type="entry name" value="CHS_like"/>
    <property type="match status" value="1"/>
</dbReference>
<evidence type="ECO:0000313" key="12">
    <source>
        <dbReference type="Proteomes" id="UP000525078"/>
    </source>
</evidence>
<evidence type="ECO:0000313" key="11">
    <source>
        <dbReference type="EMBL" id="KAF4396430.1"/>
    </source>
</evidence>
<dbReference type="InterPro" id="IPR013747">
    <property type="entry name" value="ACP_syn_III_C"/>
</dbReference>
<comment type="similarity">
    <text evidence="2 6">Belongs to the thiolase-like superfamily. Chalcone/stilbene synthases family.</text>
</comment>
<evidence type="ECO:0000256" key="4">
    <source>
        <dbReference type="ARBA" id="ARBA00023315"/>
    </source>
</evidence>
<dbReference type="Pfam" id="PF08541">
    <property type="entry name" value="ACP_syn_III_C"/>
    <property type="match status" value="1"/>
</dbReference>
<dbReference type="EMBL" id="JAATIP010000217">
    <property type="protein sequence ID" value="KAF4359329.1"/>
    <property type="molecule type" value="Genomic_DNA"/>
</dbReference>
<comment type="pathway">
    <text evidence="1 6">Lipid metabolism; fatty acid biosynthesis.</text>
</comment>
<feature type="transmembrane region" description="Helical" evidence="7">
    <location>
        <begin position="97"/>
        <end position="116"/>
    </location>
</feature>
<accession>A0A7J6ENL8</accession>
<gene>
    <name evidence="10" type="ORF">F8388_021881</name>
    <name evidence="11" type="ORF">G4B88_019230</name>
</gene>
<dbReference type="EMBL" id="JAATIQ010000036">
    <property type="protein sequence ID" value="KAF4396430.1"/>
    <property type="molecule type" value="Genomic_DNA"/>
</dbReference>
<evidence type="ECO:0000256" key="5">
    <source>
        <dbReference type="ARBA" id="ARBA00047375"/>
    </source>
</evidence>
<dbReference type="GO" id="GO:0006633">
    <property type="term" value="P:fatty acid biosynthetic process"/>
    <property type="evidence" value="ECO:0007669"/>
    <property type="project" value="UniProtKB-UniPathway"/>
</dbReference>
<comment type="caution">
    <text evidence="10">The sequence shown here is derived from an EMBL/GenBank/DDBJ whole genome shotgun (WGS) entry which is preliminary data.</text>
</comment>
<evidence type="ECO:0000256" key="3">
    <source>
        <dbReference type="ARBA" id="ARBA00022679"/>
    </source>
</evidence>
<dbReference type="Gene3D" id="3.40.47.10">
    <property type="match status" value="1"/>
</dbReference>
<keyword evidence="7" id="KW-0472">Membrane</keyword>
<keyword evidence="7" id="KW-1133">Transmembrane helix</keyword>
<evidence type="ECO:0000259" key="9">
    <source>
        <dbReference type="Pfam" id="PF08541"/>
    </source>
</evidence>
<dbReference type="PANTHER" id="PTHR31561">
    <property type="entry name" value="3-KETOACYL-COA SYNTHASE"/>
    <property type="match status" value="1"/>
</dbReference>
<feature type="domain" description="FAE" evidence="8">
    <location>
        <begin position="117"/>
        <end position="366"/>
    </location>
</feature>
<evidence type="ECO:0000313" key="10">
    <source>
        <dbReference type="EMBL" id="KAF4359329.1"/>
    </source>
</evidence>
<dbReference type="GO" id="GO:0016020">
    <property type="term" value="C:membrane"/>
    <property type="evidence" value="ECO:0007669"/>
    <property type="project" value="InterPro"/>
</dbReference>
<proteinExistence type="inferred from homology"/>
<dbReference type="AlphaFoldDB" id="A0A7J6ENL8"/>
<dbReference type="InterPro" id="IPR016039">
    <property type="entry name" value="Thiolase-like"/>
</dbReference>
<comment type="catalytic activity">
    <reaction evidence="5">
        <text>a very-long-chain acyl-CoA + malonyl-CoA + H(+) = a very-long-chain 3-oxoacyl-CoA + CO2 + CoA</text>
        <dbReference type="Rhea" id="RHEA:32727"/>
        <dbReference type="ChEBI" id="CHEBI:15378"/>
        <dbReference type="ChEBI" id="CHEBI:16526"/>
        <dbReference type="ChEBI" id="CHEBI:57287"/>
        <dbReference type="ChEBI" id="CHEBI:57384"/>
        <dbReference type="ChEBI" id="CHEBI:90725"/>
        <dbReference type="ChEBI" id="CHEBI:90736"/>
        <dbReference type="EC" id="2.3.1.199"/>
    </reaction>
</comment>
<dbReference type="GO" id="GO:0009922">
    <property type="term" value="F:fatty acid elongase activity"/>
    <property type="evidence" value="ECO:0007669"/>
    <property type="project" value="UniProtKB-EC"/>
</dbReference>
<evidence type="ECO:0000256" key="1">
    <source>
        <dbReference type="ARBA" id="ARBA00005194"/>
    </source>
</evidence>
<name>A0A7J6ENL8_CANSA</name>
<dbReference type="Proteomes" id="UP000583929">
    <property type="component" value="Unassembled WGS sequence"/>
</dbReference>
<keyword evidence="7" id="KW-0812">Transmembrane</keyword>
<keyword evidence="13" id="KW-1185">Reference proteome</keyword>
<keyword evidence="4 6" id="KW-0012">Acyltransferase</keyword>
<dbReference type="Pfam" id="PF08392">
    <property type="entry name" value="FAE1_CUT1_RppA"/>
    <property type="match status" value="1"/>
</dbReference>
<dbReference type="Proteomes" id="UP000525078">
    <property type="component" value="Unassembled WGS sequence"/>
</dbReference>
<evidence type="ECO:0000256" key="7">
    <source>
        <dbReference type="SAM" id="Phobius"/>
    </source>
</evidence>
<dbReference type="InterPro" id="IPR012392">
    <property type="entry name" value="3-ktacl-CoA_syn"/>
</dbReference>